<dbReference type="InterPro" id="IPR011044">
    <property type="entry name" value="Quino_amine_DH_bsu"/>
</dbReference>
<dbReference type="AlphaFoldDB" id="A0A934U3K6"/>
<keyword evidence="4" id="KW-1185">Reference proteome</keyword>
<evidence type="ECO:0008006" key="5">
    <source>
        <dbReference type="Google" id="ProtNLM"/>
    </source>
</evidence>
<dbReference type="Gene3D" id="2.130.10.10">
    <property type="entry name" value="YVTN repeat-like/Quinoprotein amine dehydrogenase"/>
    <property type="match status" value="2"/>
</dbReference>
<keyword evidence="2" id="KW-0732">Signal</keyword>
<feature type="compositionally biased region" description="Polar residues" evidence="1">
    <location>
        <begin position="29"/>
        <end position="44"/>
    </location>
</feature>
<dbReference type="Proteomes" id="UP000655868">
    <property type="component" value="Unassembled WGS sequence"/>
</dbReference>
<feature type="signal peptide" evidence="2">
    <location>
        <begin position="1"/>
        <end position="23"/>
    </location>
</feature>
<protein>
    <recommendedName>
        <fullName evidence="5">Secreted protein</fullName>
    </recommendedName>
</protein>
<dbReference type="RefSeq" id="WP_199703713.1">
    <property type="nucleotide sequence ID" value="NZ_JAEMNV010000003.1"/>
</dbReference>
<evidence type="ECO:0000256" key="2">
    <source>
        <dbReference type="SAM" id="SignalP"/>
    </source>
</evidence>
<gene>
    <name evidence="3" type="ORF">JGU71_08840</name>
</gene>
<dbReference type="InterPro" id="IPR047697">
    <property type="entry name" value="AztD-like"/>
</dbReference>
<feature type="region of interest" description="Disordered" evidence="1">
    <location>
        <begin position="29"/>
        <end position="54"/>
    </location>
</feature>
<dbReference type="NCBIfam" id="NF038015">
    <property type="entry name" value="AztD"/>
    <property type="match status" value="1"/>
</dbReference>
<dbReference type="InterPro" id="IPR015943">
    <property type="entry name" value="WD40/YVTN_repeat-like_dom_sf"/>
</dbReference>
<name>A0A934U3K6_9NOCA</name>
<dbReference type="SUPFAM" id="SSF50969">
    <property type="entry name" value="YVTN repeat-like/Quinoprotein amine dehydrogenase"/>
    <property type="match status" value="1"/>
</dbReference>
<feature type="chain" id="PRO_5039173783" description="Secreted protein" evidence="2">
    <location>
        <begin position="24"/>
        <end position="414"/>
    </location>
</feature>
<organism evidence="3 4">
    <name type="scientific">Antrihabitans stalagmiti</name>
    <dbReference type="NCBI Taxonomy" id="2799499"/>
    <lineage>
        <taxon>Bacteria</taxon>
        <taxon>Bacillati</taxon>
        <taxon>Actinomycetota</taxon>
        <taxon>Actinomycetes</taxon>
        <taxon>Mycobacteriales</taxon>
        <taxon>Nocardiaceae</taxon>
        <taxon>Antrihabitans</taxon>
    </lineage>
</organism>
<proteinExistence type="predicted"/>
<evidence type="ECO:0000313" key="3">
    <source>
        <dbReference type="EMBL" id="MBJ8338988.1"/>
    </source>
</evidence>
<evidence type="ECO:0000256" key="1">
    <source>
        <dbReference type="SAM" id="MobiDB-lite"/>
    </source>
</evidence>
<sequence>MATTLLHRSGGAAVAISLAAALAVGCSSNEPDGTASATSTTPQESEPIESETAQPRLTVTYDGGIMVLDADTLGLIQTTELDGFNRVNPAGDSRHVLVSHGNSFRVLDVGTWSDSHGDHSHHYTAPPQLTDVEFESSEPGHVVRHDGKTVLFFDGSGLVEIFDPNTLDGKPETRTYTAPDPHHGVAVELADGRLVTSLGTDEKRTGIVVLDAARTETARSEDCPGVHGEAVAANEAVTFGCENGVIVFKDGAIRKIASPDSYGRIGNLSAKEDSPIVLGDYKVDPNAELERPTRVSLVNTETGELKLVELGTSYTFRSLGRGPAGEGLVLGTDGTLQVIDPVSGAVTSRFPVIAPWSEPQEWQSPRPALYVQGNEAFVTEPATDSIHTVDLASGSVTKSEKVPHTPNEITGVTG</sequence>
<reference evidence="3" key="1">
    <citation type="submission" date="2020-12" db="EMBL/GenBank/DDBJ databases">
        <title>Antrihabitans popcorni sp. nov. and Antrihabitans auranticaus sp. nov., isolated from a larva cave.</title>
        <authorList>
            <person name="Lee S.D."/>
            <person name="Kim I.S."/>
        </authorList>
    </citation>
    <scope>NUCLEOTIDE SEQUENCE</scope>
    <source>
        <strain evidence="3">YC3-6</strain>
    </source>
</reference>
<comment type="caution">
    <text evidence="3">The sequence shown here is derived from an EMBL/GenBank/DDBJ whole genome shotgun (WGS) entry which is preliminary data.</text>
</comment>
<evidence type="ECO:0000313" key="4">
    <source>
        <dbReference type="Proteomes" id="UP000655868"/>
    </source>
</evidence>
<accession>A0A934U3K6</accession>
<dbReference type="EMBL" id="JAEMNV010000003">
    <property type="protein sequence ID" value="MBJ8338988.1"/>
    <property type="molecule type" value="Genomic_DNA"/>
</dbReference>